<evidence type="ECO:0000256" key="8">
    <source>
        <dbReference type="PIRSR" id="PIRSR001134-1"/>
    </source>
</evidence>
<evidence type="ECO:0000256" key="10">
    <source>
        <dbReference type="SAM" id="SignalP"/>
    </source>
</evidence>
<feature type="active site" description="Charge relay system" evidence="8">
    <location>
        <position position="195"/>
    </location>
</feature>
<comment type="similarity">
    <text evidence="1">Belongs to the peptidase S1 family.</text>
</comment>
<evidence type="ECO:0000313" key="12">
    <source>
        <dbReference type="EMBL" id="SCL30762.1"/>
    </source>
</evidence>
<dbReference type="PRINTS" id="PR00861">
    <property type="entry name" value="ALYTICPTASE"/>
</dbReference>
<feature type="active site" description="Charge relay system" evidence="8">
    <location>
        <position position="306"/>
    </location>
</feature>
<dbReference type="PROSITE" id="PS00135">
    <property type="entry name" value="TRYPSIN_SER"/>
    <property type="match status" value="1"/>
</dbReference>
<dbReference type="InterPro" id="IPR001316">
    <property type="entry name" value="Pept_S1A_streptogrisin"/>
</dbReference>
<dbReference type="GO" id="GO:0006508">
    <property type="term" value="P:proteolysis"/>
    <property type="evidence" value="ECO:0007669"/>
    <property type="project" value="UniProtKB-KW"/>
</dbReference>
<organism evidence="12 13">
    <name type="scientific">Micromonospora pallida</name>
    <dbReference type="NCBI Taxonomy" id="145854"/>
    <lineage>
        <taxon>Bacteria</taxon>
        <taxon>Bacillati</taxon>
        <taxon>Actinomycetota</taxon>
        <taxon>Actinomycetes</taxon>
        <taxon>Micromonosporales</taxon>
        <taxon>Micromonosporaceae</taxon>
        <taxon>Micromonospora</taxon>
    </lineage>
</organism>
<dbReference type="PIRSF" id="PIRSF001134">
    <property type="entry name" value="Streptogrisin"/>
    <property type="match status" value="1"/>
</dbReference>
<evidence type="ECO:0000256" key="2">
    <source>
        <dbReference type="ARBA" id="ARBA00022670"/>
    </source>
</evidence>
<keyword evidence="4" id="KW-0378">Hydrolase</keyword>
<dbReference type="InterPro" id="IPR018114">
    <property type="entry name" value="TRYPSIN_HIS"/>
</dbReference>
<evidence type="ECO:0000256" key="9">
    <source>
        <dbReference type="PIRSR" id="PIRSR001134-2"/>
    </source>
</evidence>
<evidence type="ECO:0000259" key="11">
    <source>
        <dbReference type="Pfam" id="PF02983"/>
    </source>
</evidence>
<evidence type="ECO:0000256" key="3">
    <source>
        <dbReference type="ARBA" id="ARBA00022729"/>
    </source>
</evidence>
<protein>
    <submittedName>
        <fullName evidence="12">Streptogrisin D</fullName>
    </submittedName>
</protein>
<feature type="active site" description="Charge relay system" evidence="8">
    <location>
        <position position="225"/>
    </location>
</feature>
<dbReference type="CDD" id="cd21112">
    <property type="entry name" value="alphaLP-like"/>
    <property type="match status" value="1"/>
</dbReference>
<dbReference type="Gene3D" id="2.40.10.10">
    <property type="entry name" value="Trypsin-like serine proteases"/>
    <property type="match status" value="2"/>
</dbReference>
<dbReference type="InterPro" id="IPR043504">
    <property type="entry name" value="Peptidase_S1_PA_chymotrypsin"/>
</dbReference>
<gene>
    <name evidence="12" type="ORF">GA0074692_2986</name>
</gene>
<feature type="domain" description="Peptidase S1A alpha-lytic prodomain" evidence="11">
    <location>
        <begin position="90"/>
        <end position="145"/>
    </location>
</feature>
<dbReference type="GO" id="GO:0005576">
    <property type="term" value="C:extracellular region"/>
    <property type="evidence" value="ECO:0007669"/>
    <property type="project" value="InterPro"/>
</dbReference>
<dbReference type="InterPro" id="IPR009003">
    <property type="entry name" value="Peptidase_S1_PA"/>
</dbReference>
<feature type="signal peptide" evidence="10">
    <location>
        <begin position="1"/>
        <end position="32"/>
    </location>
</feature>
<evidence type="ECO:0000256" key="6">
    <source>
        <dbReference type="ARBA" id="ARBA00023145"/>
    </source>
</evidence>
<evidence type="ECO:0000256" key="4">
    <source>
        <dbReference type="ARBA" id="ARBA00022801"/>
    </source>
</evidence>
<feature type="disulfide bond" evidence="9">
    <location>
        <begin position="300"/>
        <end position="327"/>
    </location>
</feature>
<name>A0A1C6SN21_9ACTN</name>
<keyword evidence="2" id="KW-0645">Protease</keyword>
<dbReference type="PROSITE" id="PS00134">
    <property type="entry name" value="TRYPSIN_HIS"/>
    <property type="match status" value="1"/>
</dbReference>
<keyword evidence="6" id="KW-0865">Zymogen</keyword>
<dbReference type="SUPFAM" id="SSF50494">
    <property type="entry name" value="Trypsin-like serine proteases"/>
    <property type="match status" value="1"/>
</dbReference>
<dbReference type="InterPro" id="IPR033116">
    <property type="entry name" value="TRYPSIN_SER"/>
</dbReference>
<dbReference type="Proteomes" id="UP000198959">
    <property type="component" value="Unassembled WGS sequence"/>
</dbReference>
<evidence type="ECO:0000313" key="13">
    <source>
        <dbReference type="Proteomes" id="UP000198959"/>
    </source>
</evidence>
<sequence>MRPTRSTLRRAAAVAFAGTMVAGSLLGAPAQAAPVSPASPDAAASLAERLGDRSAGVYADATGKMVVTVTDAAAARQVTAAGATPKIVKRGAAELARATAELDRSAKIPGTAWWTDPATNQVVISVDSTVTGAKLKKVETVAAKLGGTVRVEQEAGVYSTRISGGQAIYAAGGGRCSLGFNVRSGTTYYFVTAGHCTNIASSWYSNSSQTSLLGTRSGTSFPGNDYGIVRHSNSGNAAGNVYLYNGTYRDITGAGNAFVGQSAQRSGSTTGLRSGSVTALNATVNYAEGSVYGMIRTNICAEPGDSGGSLFSGGTALGLTSGGSGNCSFGGTTFFQPVTEALSVYGVSVF</sequence>
<evidence type="ECO:0000256" key="7">
    <source>
        <dbReference type="ARBA" id="ARBA00023157"/>
    </source>
</evidence>
<dbReference type="EMBL" id="FMHW01000002">
    <property type="protein sequence ID" value="SCL30762.1"/>
    <property type="molecule type" value="Genomic_DNA"/>
</dbReference>
<dbReference type="AlphaFoldDB" id="A0A1C6SN21"/>
<evidence type="ECO:0000256" key="5">
    <source>
        <dbReference type="ARBA" id="ARBA00022825"/>
    </source>
</evidence>
<proteinExistence type="inferred from homology"/>
<dbReference type="RefSeq" id="WP_091644872.1">
    <property type="nucleotide sequence ID" value="NZ_FMHW01000002.1"/>
</dbReference>
<dbReference type="Pfam" id="PF02983">
    <property type="entry name" value="Pro_Al_protease"/>
    <property type="match status" value="1"/>
</dbReference>
<keyword evidence="13" id="KW-1185">Reference proteome</keyword>
<keyword evidence="3 10" id="KW-0732">Signal</keyword>
<keyword evidence="7 9" id="KW-1015">Disulfide bond</keyword>
<keyword evidence="5" id="KW-0720">Serine protease</keyword>
<feature type="disulfide bond" evidence="9">
    <location>
        <begin position="176"/>
        <end position="196"/>
    </location>
</feature>
<feature type="chain" id="PRO_5008745918" evidence="10">
    <location>
        <begin position="33"/>
        <end position="350"/>
    </location>
</feature>
<dbReference type="STRING" id="145854.GA0074692_2986"/>
<dbReference type="InterPro" id="IPR004236">
    <property type="entry name" value="Pept_S1_alpha_lytic"/>
</dbReference>
<dbReference type="OrthoDB" id="8781117at2"/>
<accession>A0A1C6SN21</accession>
<dbReference type="GO" id="GO:0004252">
    <property type="term" value="F:serine-type endopeptidase activity"/>
    <property type="evidence" value="ECO:0007669"/>
    <property type="project" value="InterPro"/>
</dbReference>
<reference evidence="13" key="1">
    <citation type="submission" date="2016-06" db="EMBL/GenBank/DDBJ databases">
        <authorList>
            <person name="Varghese N."/>
            <person name="Submissions Spin"/>
        </authorList>
    </citation>
    <scope>NUCLEOTIDE SEQUENCE [LARGE SCALE GENOMIC DNA]</scope>
    <source>
        <strain evidence="13">DSM 43817</strain>
    </source>
</reference>
<evidence type="ECO:0000256" key="1">
    <source>
        <dbReference type="ARBA" id="ARBA00007664"/>
    </source>
</evidence>